<dbReference type="NCBIfam" id="TIGR01182">
    <property type="entry name" value="eda"/>
    <property type="match status" value="1"/>
</dbReference>
<accession>A0A1M7TVE1</accession>
<evidence type="ECO:0000256" key="5">
    <source>
        <dbReference type="ARBA" id="ARBA00023277"/>
    </source>
</evidence>
<keyword evidence="4" id="KW-0456">Lyase</keyword>
<dbReference type="Gene3D" id="3.20.20.70">
    <property type="entry name" value="Aldolase class I"/>
    <property type="match status" value="1"/>
</dbReference>
<evidence type="ECO:0000313" key="7">
    <source>
        <dbReference type="EMBL" id="SHN74697.1"/>
    </source>
</evidence>
<keyword evidence="5" id="KW-0119">Carbohydrate metabolism</keyword>
<evidence type="ECO:0000256" key="1">
    <source>
        <dbReference type="ARBA" id="ARBA00004761"/>
    </source>
</evidence>
<keyword evidence="8" id="KW-1185">Reference proteome</keyword>
<proteinExistence type="inferred from homology"/>
<dbReference type="SUPFAM" id="SSF51569">
    <property type="entry name" value="Aldolase"/>
    <property type="match status" value="1"/>
</dbReference>
<dbReference type="EMBL" id="FRCS01000007">
    <property type="protein sequence ID" value="SHN74697.1"/>
    <property type="molecule type" value="Genomic_DNA"/>
</dbReference>
<sequence>MSESAAGRMSESAAGRMSESAAGRMSESAAGRMSALDTMFADRVVCVVRAPVLPDAAALCGALAAGGIRTVELTFTTPDVLRHLATASTVSGVTVGAGTVLTAEDARAALDAGARFLVTPGVAPDVAAVAREADVPLLMGALTPTEVRAASSLGADAVKIFPASAFGPRYLRDLHGPYPTLRLVPSGGVTASNAAEYLAAGAAAVTAGTGVVPPDAVAAADWPGVTRRARDFIAHLPRRAGEGADRSGE</sequence>
<evidence type="ECO:0000313" key="8">
    <source>
        <dbReference type="Proteomes" id="UP000184440"/>
    </source>
</evidence>
<name>A0A1M7TVE1_9ACTN</name>
<evidence type="ECO:0000256" key="3">
    <source>
        <dbReference type="ARBA" id="ARBA00011233"/>
    </source>
</evidence>
<dbReference type="AlphaFoldDB" id="A0A1M7TVE1"/>
<evidence type="ECO:0000256" key="2">
    <source>
        <dbReference type="ARBA" id="ARBA00006906"/>
    </source>
</evidence>
<dbReference type="InterPro" id="IPR013785">
    <property type="entry name" value="Aldolase_TIM"/>
</dbReference>
<dbReference type="PANTHER" id="PTHR30246">
    <property type="entry name" value="2-KETO-3-DEOXY-6-PHOSPHOGLUCONATE ALDOLASE"/>
    <property type="match status" value="1"/>
</dbReference>
<dbReference type="Pfam" id="PF01081">
    <property type="entry name" value="Aldolase"/>
    <property type="match status" value="1"/>
</dbReference>
<reference evidence="7 8" key="1">
    <citation type="submission" date="2016-11" db="EMBL/GenBank/DDBJ databases">
        <authorList>
            <person name="Jaros S."/>
            <person name="Januszkiewicz K."/>
            <person name="Wedrychowicz H."/>
        </authorList>
    </citation>
    <scope>NUCLEOTIDE SEQUENCE [LARGE SCALE GENOMIC DNA]</scope>
    <source>
        <strain evidence="7 8">DSM 46144</strain>
    </source>
</reference>
<dbReference type="PANTHER" id="PTHR30246:SF1">
    <property type="entry name" value="2-DEHYDRO-3-DEOXY-6-PHOSPHOGALACTONATE ALDOLASE-RELATED"/>
    <property type="match status" value="1"/>
</dbReference>
<dbReference type="Proteomes" id="UP000184440">
    <property type="component" value="Unassembled WGS sequence"/>
</dbReference>
<dbReference type="STRING" id="134849.SAMN05443668_107132"/>
<dbReference type="CDD" id="cd00452">
    <property type="entry name" value="KDPG_aldolase"/>
    <property type="match status" value="1"/>
</dbReference>
<evidence type="ECO:0000256" key="4">
    <source>
        <dbReference type="ARBA" id="ARBA00023239"/>
    </source>
</evidence>
<evidence type="ECO:0000256" key="6">
    <source>
        <dbReference type="SAM" id="MobiDB-lite"/>
    </source>
</evidence>
<comment type="subunit">
    <text evidence="3">Homotrimer.</text>
</comment>
<dbReference type="InterPro" id="IPR000887">
    <property type="entry name" value="Aldlse_KDPG_KHG"/>
</dbReference>
<feature type="region of interest" description="Disordered" evidence="6">
    <location>
        <begin position="1"/>
        <end position="23"/>
    </location>
</feature>
<protein>
    <submittedName>
        <fullName evidence="7">2-dehydro-3-deoxyphosphogluconate aldolase / (4S)-4-hydroxy-2-oxoglutarate aldolase</fullName>
    </submittedName>
</protein>
<gene>
    <name evidence="7" type="ORF">SAMN05443668_107132</name>
</gene>
<comment type="pathway">
    <text evidence="1">Carbohydrate acid metabolism.</text>
</comment>
<organism evidence="7 8">
    <name type="scientific">Cryptosporangium aurantiacum</name>
    <dbReference type="NCBI Taxonomy" id="134849"/>
    <lineage>
        <taxon>Bacteria</taxon>
        <taxon>Bacillati</taxon>
        <taxon>Actinomycetota</taxon>
        <taxon>Actinomycetes</taxon>
        <taxon>Cryptosporangiales</taxon>
        <taxon>Cryptosporangiaceae</taxon>
        <taxon>Cryptosporangium</taxon>
    </lineage>
</organism>
<comment type="similarity">
    <text evidence="2">Belongs to the KHG/KDPG aldolase family.</text>
</comment>
<dbReference type="GO" id="GO:0016829">
    <property type="term" value="F:lyase activity"/>
    <property type="evidence" value="ECO:0007669"/>
    <property type="project" value="UniProtKB-KW"/>
</dbReference>